<organism evidence="5 6">
    <name type="scientific">Triplophysa rosa</name>
    <name type="common">Cave loach</name>
    <dbReference type="NCBI Taxonomy" id="992332"/>
    <lineage>
        <taxon>Eukaryota</taxon>
        <taxon>Metazoa</taxon>
        <taxon>Chordata</taxon>
        <taxon>Craniata</taxon>
        <taxon>Vertebrata</taxon>
        <taxon>Euteleostomi</taxon>
        <taxon>Actinopterygii</taxon>
        <taxon>Neopterygii</taxon>
        <taxon>Teleostei</taxon>
        <taxon>Ostariophysi</taxon>
        <taxon>Cypriniformes</taxon>
        <taxon>Nemacheilidae</taxon>
        <taxon>Triplophysa</taxon>
    </lineage>
</organism>
<evidence type="ECO:0000256" key="1">
    <source>
        <dbReference type="ARBA" id="ARBA00023054"/>
    </source>
</evidence>
<evidence type="ECO:0000313" key="6">
    <source>
        <dbReference type="Proteomes" id="UP001059041"/>
    </source>
</evidence>
<comment type="caution">
    <text evidence="5">The sequence shown here is derived from an EMBL/GenBank/DDBJ whole genome shotgun (WGS) entry which is preliminary data.</text>
</comment>
<evidence type="ECO:0000256" key="2">
    <source>
        <dbReference type="SAM" id="Coils"/>
    </source>
</evidence>
<name>A0A9W7WQE2_TRIRA</name>
<dbReference type="InterPro" id="IPR027882">
    <property type="entry name" value="SOGA1/2-like_CC"/>
</dbReference>
<feature type="region of interest" description="Disordered" evidence="3">
    <location>
        <begin position="839"/>
        <end position="882"/>
    </location>
</feature>
<evidence type="ECO:0000256" key="3">
    <source>
        <dbReference type="SAM" id="MobiDB-lite"/>
    </source>
</evidence>
<reference evidence="5" key="1">
    <citation type="submission" date="2021-02" db="EMBL/GenBank/DDBJ databases">
        <title>Comparative genomics reveals that relaxation of natural selection precedes convergent phenotypic evolution of cavefish.</title>
        <authorList>
            <person name="Peng Z."/>
        </authorList>
    </citation>
    <scope>NUCLEOTIDE SEQUENCE</scope>
    <source>
        <tissue evidence="5">Muscle</tissue>
    </source>
</reference>
<gene>
    <name evidence="5" type="ORF">IRJ41_005091</name>
</gene>
<dbReference type="Proteomes" id="UP001059041">
    <property type="component" value="Linkage Group LG8"/>
</dbReference>
<dbReference type="AlphaFoldDB" id="A0A9W7WQE2"/>
<dbReference type="Pfam" id="PF14818">
    <property type="entry name" value="SOGA1-2-like_CC"/>
    <property type="match status" value="1"/>
</dbReference>
<keyword evidence="1 2" id="KW-0175">Coiled coil</keyword>
<dbReference type="PANTHER" id="PTHR15705">
    <property type="entry name" value="MCG7194, ISOFORM CRA_A"/>
    <property type="match status" value="1"/>
</dbReference>
<keyword evidence="6" id="KW-1185">Reference proteome</keyword>
<feature type="compositionally biased region" description="Low complexity" evidence="3">
    <location>
        <begin position="983"/>
        <end position="996"/>
    </location>
</feature>
<evidence type="ECO:0000313" key="5">
    <source>
        <dbReference type="EMBL" id="KAI7806390.1"/>
    </source>
</evidence>
<dbReference type="PANTHER" id="PTHR15705:SF1">
    <property type="entry name" value="RIKEN CDNA 9330159F19 GENE"/>
    <property type="match status" value="1"/>
</dbReference>
<dbReference type="EMBL" id="JAFHDT010000008">
    <property type="protein sequence ID" value="KAI7806390.1"/>
    <property type="molecule type" value="Genomic_DNA"/>
</dbReference>
<dbReference type="OrthoDB" id="8948289at2759"/>
<feature type="coiled-coil region" evidence="2">
    <location>
        <begin position="217"/>
        <end position="251"/>
    </location>
</feature>
<proteinExistence type="predicted"/>
<feature type="domain" description="SOGA 1/2-like coiled-coil" evidence="4">
    <location>
        <begin position="203"/>
        <end position="255"/>
    </location>
</feature>
<evidence type="ECO:0000259" key="4">
    <source>
        <dbReference type="Pfam" id="PF14818"/>
    </source>
</evidence>
<feature type="compositionally biased region" description="Polar residues" evidence="3">
    <location>
        <begin position="959"/>
        <end position="968"/>
    </location>
</feature>
<feature type="compositionally biased region" description="Basic and acidic residues" evidence="3">
    <location>
        <begin position="856"/>
        <end position="869"/>
    </location>
</feature>
<feature type="region of interest" description="Disordered" evidence="3">
    <location>
        <begin position="956"/>
        <end position="1007"/>
    </location>
</feature>
<protein>
    <recommendedName>
        <fullName evidence="4">SOGA 1/2-like coiled-coil domain-containing protein</fullName>
    </recommendedName>
</protein>
<feature type="region of interest" description="Disordered" evidence="3">
    <location>
        <begin position="898"/>
        <end position="918"/>
    </location>
</feature>
<accession>A0A9W7WQE2</accession>
<sequence length="1025" mass="116163">MWSAFGNGSSGFASKAEGWEFVPCSSSEGGCKKVQSPRVRSFPSNLLEQLPPGPAAATDATPYSELQSQHTRLKKRFEELKKRHDLEREVWRMEKETLLRQFADIQGGENRRILLDMKSVLEEVQFEVKREESKRSELELRYIKDRCAWQLERAGLMSRITQLEVRGCSVPVETIRRPEQRDTLKREREEQKRLLADTHSAAMDLRCRLENSEKGWVKEKSELLERFDSERKEWENQLMDMQRKIEELYDEVKAQCKGGPVKPVTDLQSNALRISSCSLSSDAQSNEYSEVLTLQSNTSIASPNQPDHNSSESYNQCNSDQNELLNLQGAEKYELGEQQAIDTAELEEILESCLKLKRSNKSCFIGQDDLLNPFQGFQSMDINCGSYKKKNTALNAALKEIARVSEELCSYQDEMRKWPDFKRSCTESVYFPGKDEMVEKVKDSLEMADTALDLKNLSEELKSLDEQYWMNWEGFKQQGQTTQNDAKPLANKGQCAPPIPARSTSWYLSSPSLLESSGTKTLSDREFQRPGFHQDRKFNSPAIVLKFEAMLQENEGKILMDSGNLTCTVPVESKCNISCCPSRWSCDGNTFGSIKSSKYAPVKKCLSNIDIATTPRECNPVDAEEKNDPKASSHPMNLDHMSTDPVISLDIVSPYSNFTANRRNERLEKKTAEFNRTLFQTGMGHRCDEENLLNVSIDCELASTAGLTFFKSKGNVSVEDKKKGIMAQCPEDQFLEMNPHTRPQLKSETKDFVSMSSSLQQDVDITELPSGSSDQASKDLSSLKADFIYSTKHSKEVKPSWTEHSTAMPVVPFGPSVGEKCFELSVTPLQTQIQIESFSRNMEVGTDQPSKQPKKAKQDTRSRILEDNPWKPSTLAAYPRPVESRSNYGAVERILKSYEDQNRSQDKQQSQPSPGKEKDLMDLLEMLDIRDEPRSSQRLTHTPHQVIAHKETHVRVQQGKESSVTFKKSFSRPACPAKRRLPSRWASRSSTSSASTPSPPPTIPPTVFTQQQTLTYSTYHTETVI</sequence>